<dbReference type="Gene3D" id="3.40.50.300">
    <property type="entry name" value="P-loop containing nucleotide triphosphate hydrolases"/>
    <property type="match status" value="1"/>
</dbReference>
<sequence>MQRWLRRPSLGVIGLKTSLDCADYLGYAVQPTAHEIFLPMTMNPTATIMTQASNANGNDQANTLPPFPAFPSASRYVPIGSVDEAMVRIGRSIDAKEAISLIMGPPGTGKSLICQTLTRRYENSHDVIVLSNDGIEDRDSLLRHVLHCMKADHVAGPTNDLYLTLVDRVCSQKASHGGLLIIVDEAQSICTEVLEAIRKITNIMQNGQPRVSAILCGGAKLDEVLVDPSMEAFTQRVATRCYLHPFSGDESREYITAVIAQCDADPDRTITLEAISAVHHACSGVPRLINQLMTQAIDVAEEMGQSMIDDTVVDRAWAMLQQLPSPMIDEPKMKATSSDTDQAVEYGELSDWDADECSSQSETASCKTEQKQDCDISVGTPSATWLEDESEIADEANQCEMDTDCDTDQGISQEAIAQIASPENTTPPASALFGDFESEEHVPVGSNAAVNPVKPATMTQPTPDTSGPNLESMLHQEIVGMTTQDDSAMIFADHSDCSSFIEDDQASSHEPCESNNSDIRVHSEAEDSIELEIVQAHEDAIAAKSGCGDCSNESCQSETCSDEEYEAEDHNAGALRFVEEADADPESDPFEIRLVRDDSDLLVIEDELDLQGDQKAPLSEEDRQDEAEPVAVDYQQLMSRMRTGS</sequence>
<evidence type="ECO:0000313" key="3">
    <source>
        <dbReference type="EMBL" id="KAA1257593.1"/>
    </source>
</evidence>
<evidence type="ECO:0000313" key="4">
    <source>
        <dbReference type="Proteomes" id="UP000322699"/>
    </source>
</evidence>
<feature type="domain" description="ORC1/DEAH AAA+ ATPase" evidence="2">
    <location>
        <begin position="97"/>
        <end position="225"/>
    </location>
</feature>
<dbReference type="Pfam" id="PF13401">
    <property type="entry name" value="AAA_22"/>
    <property type="match status" value="1"/>
</dbReference>
<dbReference type="EMBL" id="VRLW01000001">
    <property type="protein sequence ID" value="KAA1257593.1"/>
    <property type="molecule type" value="Genomic_DNA"/>
</dbReference>
<dbReference type="PANTHER" id="PTHR35894">
    <property type="entry name" value="GENERAL SECRETION PATHWAY PROTEIN A-RELATED"/>
    <property type="match status" value="1"/>
</dbReference>
<organism evidence="3 4">
    <name type="scientific">Rubripirellula obstinata</name>
    <dbReference type="NCBI Taxonomy" id="406547"/>
    <lineage>
        <taxon>Bacteria</taxon>
        <taxon>Pseudomonadati</taxon>
        <taxon>Planctomycetota</taxon>
        <taxon>Planctomycetia</taxon>
        <taxon>Pirellulales</taxon>
        <taxon>Pirellulaceae</taxon>
        <taxon>Rubripirellula</taxon>
    </lineage>
</organism>
<comment type="caution">
    <text evidence="3">The sequence shown here is derived from an EMBL/GenBank/DDBJ whole genome shotgun (WGS) entry which is preliminary data.</text>
</comment>
<reference evidence="3 4" key="1">
    <citation type="submission" date="2019-08" db="EMBL/GenBank/DDBJ databases">
        <title>Deep-cultivation of Planctomycetes and their phenomic and genomic characterization uncovers novel biology.</title>
        <authorList>
            <person name="Wiegand S."/>
            <person name="Jogler M."/>
            <person name="Boedeker C."/>
            <person name="Pinto D."/>
            <person name="Vollmers J."/>
            <person name="Rivas-Marin E."/>
            <person name="Kohn T."/>
            <person name="Peeters S.H."/>
            <person name="Heuer A."/>
            <person name="Rast P."/>
            <person name="Oberbeckmann S."/>
            <person name="Bunk B."/>
            <person name="Jeske O."/>
            <person name="Meyerdierks A."/>
            <person name="Storesund J.E."/>
            <person name="Kallscheuer N."/>
            <person name="Luecker S."/>
            <person name="Lage O.M."/>
            <person name="Pohl T."/>
            <person name="Merkel B.J."/>
            <person name="Hornburger P."/>
            <person name="Mueller R.-W."/>
            <person name="Bruemmer F."/>
            <person name="Labrenz M."/>
            <person name="Spormann A.M."/>
            <person name="Op Den Camp H."/>
            <person name="Overmann J."/>
            <person name="Amann R."/>
            <person name="Jetten M.S.M."/>
            <person name="Mascher T."/>
            <person name="Medema M.H."/>
            <person name="Devos D.P."/>
            <person name="Kaster A.-K."/>
            <person name="Ovreas L."/>
            <person name="Rohde M."/>
            <person name="Galperin M.Y."/>
            <person name="Jogler C."/>
        </authorList>
    </citation>
    <scope>NUCLEOTIDE SEQUENCE [LARGE SCALE GENOMIC DNA]</scope>
    <source>
        <strain evidence="3 4">LF1</strain>
    </source>
</reference>
<dbReference type="SUPFAM" id="SSF52540">
    <property type="entry name" value="P-loop containing nucleoside triphosphate hydrolases"/>
    <property type="match status" value="1"/>
</dbReference>
<dbReference type="PANTHER" id="PTHR35894:SF1">
    <property type="entry name" value="PHOSPHORIBULOKINASE _ URIDINE KINASE FAMILY"/>
    <property type="match status" value="1"/>
</dbReference>
<accession>A0A5B1CDP9</accession>
<dbReference type="GO" id="GO:0016887">
    <property type="term" value="F:ATP hydrolysis activity"/>
    <property type="evidence" value="ECO:0007669"/>
    <property type="project" value="InterPro"/>
</dbReference>
<evidence type="ECO:0000259" key="2">
    <source>
        <dbReference type="Pfam" id="PF13401"/>
    </source>
</evidence>
<dbReference type="InterPro" id="IPR052026">
    <property type="entry name" value="ExeA_AAA_ATPase_DNA-bind"/>
</dbReference>
<dbReference type="AlphaFoldDB" id="A0A5B1CDP9"/>
<dbReference type="InterPro" id="IPR049945">
    <property type="entry name" value="AAA_22"/>
</dbReference>
<protein>
    <recommendedName>
        <fullName evidence="2">ORC1/DEAH AAA+ ATPase domain-containing protein</fullName>
    </recommendedName>
</protein>
<keyword evidence="4" id="KW-1185">Reference proteome</keyword>
<gene>
    <name evidence="3" type="ORF">LF1_00800</name>
</gene>
<dbReference type="Proteomes" id="UP000322699">
    <property type="component" value="Unassembled WGS sequence"/>
</dbReference>
<name>A0A5B1CDP9_9BACT</name>
<dbReference type="InterPro" id="IPR027417">
    <property type="entry name" value="P-loop_NTPase"/>
</dbReference>
<proteinExistence type="predicted"/>
<dbReference type="OrthoDB" id="227226at2"/>
<evidence type="ECO:0000256" key="1">
    <source>
        <dbReference type="SAM" id="MobiDB-lite"/>
    </source>
</evidence>
<feature type="region of interest" description="Disordered" evidence="1">
    <location>
        <begin position="608"/>
        <end position="631"/>
    </location>
</feature>